<organism evidence="4 5">
    <name type="scientific">Lentinus tigrinus ALCF2SS1-6</name>
    <dbReference type="NCBI Taxonomy" id="1328759"/>
    <lineage>
        <taxon>Eukaryota</taxon>
        <taxon>Fungi</taxon>
        <taxon>Dikarya</taxon>
        <taxon>Basidiomycota</taxon>
        <taxon>Agaricomycotina</taxon>
        <taxon>Agaricomycetes</taxon>
        <taxon>Polyporales</taxon>
        <taxon>Polyporaceae</taxon>
        <taxon>Lentinus</taxon>
    </lineage>
</organism>
<protein>
    <submittedName>
        <fullName evidence="4">HET-domain-containing protein</fullName>
    </submittedName>
</protein>
<evidence type="ECO:0000256" key="1">
    <source>
        <dbReference type="SAM" id="MobiDB-lite"/>
    </source>
</evidence>
<feature type="region of interest" description="Disordered" evidence="1">
    <location>
        <begin position="546"/>
        <end position="589"/>
    </location>
</feature>
<accession>A0A5C2S7H6</accession>
<dbReference type="InterPro" id="IPR058525">
    <property type="entry name" value="DUF8212"/>
</dbReference>
<reference evidence="4" key="1">
    <citation type="journal article" date="2018" name="Genome Biol. Evol.">
        <title>Genomics and development of Lentinus tigrinus, a white-rot wood-decaying mushroom with dimorphic fruiting bodies.</title>
        <authorList>
            <person name="Wu B."/>
            <person name="Xu Z."/>
            <person name="Knudson A."/>
            <person name="Carlson A."/>
            <person name="Chen N."/>
            <person name="Kovaka S."/>
            <person name="LaButti K."/>
            <person name="Lipzen A."/>
            <person name="Pennachio C."/>
            <person name="Riley R."/>
            <person name="Schakwitz W."/>
            <person name="Umezawa K."/>
            <person name="Ohm R.A."/>
            <person name="Grigoriev I.V."/>
            <person name="Nagy L.G."/>
            <person name="Gibbons J."/>
            <person name="Hibbett D."/>
        </authorList>
    </citation>
    <scope>NUCLEOTIDE SEQUENCE [LARGE SCALE GENOMIC DNA]</scope>
    <source>
        <strain evidence="4">ALCF2SS1-6</strain>
    </source>
</reference>
<gene>
    <name evidence="4" type="ORF">L227DRAFT_156432</name>
</gene>
<feature type="region of interest" description="Disordered" evidence="1">
    <location>
        <begin position="610"/>
        <end position="680"/>
    </location>
</feature>
<dbReference type="InterPro" id="IPR010730">
    <property type="entry name" value="HET"/>
</dbReference>
<sequence>MRLLNTRTGEFVWVENPHQVRYAALSHVWCKDPRRETSYHDIVRFQDEARSARSRGEILPEDAVLSRASYKIRGACALARADGIDWLWVDTCCIDKASSAELEGAINAMYAWYHGSTVCYVFLQDVDAHEDPYAPDSGFRKSEWHVRGWTLQELIAPRVVLFFSRSWRFIGAKHGMAGLIADVTGVDREVITGHLPVNALSVARRMSWASRRVTTKREDEAYCLMGIFGVHIPVVYGEGSMAFLRLQEEILKRIPDESIFIWDRALYPRTALLDTGHGAFPQDAHPAPFAPSPAFFSTSADIISVPKNRLCEIIGIPIPPTTYTSTSHGVRTTLPLLRLADGLFVAVLACQRNDTLLGLAIKKTPTSNVYSICVLDANHELVHADDLSCIVQFPIPLDGTALPSTASDTAVVKEVSILNPLYVPPTRQVLPSHYVPLRHHVMGLSERSVRCLASLGYRSSLHAPSVSLTTITLSSFDSRPVASVDLRRCGCSDILSSESTQPCSFAVRVTRYQYKPPVGGYLDDDGGTLERCSLGNGWHHLEVAVSSAPSPASDEAPSSSRTSSSLATSNPPPRRFMLSRSELRPDERRPRELTLALACDYPGDDQYPARFTLSIDPPLRGEGASTYTDESTSTLTCEDEWVPPRPRGRDADLPQLLKGEDGKDDHGDHGSHTDADRNKVRARITRLGGLLGLRVLSRAPARLWAAVKRGVTACQKEGWSSPATSVYGSEVKRGCGASGESLPRIVVYEASTVSTRPSSSTLPREKTR</sequence>
<feature type="compositionally biased region" description="Polar residues" evidence="1">
    <location>
        <begin position="625"/>
        <end position="636"/>
    </location>
</feature>
<dbReference type="PANTHER" id="PTHR10622:SF10">
    <property type="entry name" value="HET DOMAIN-CONTAINING PROTEIN"/>
    <property type="match status" value="1"/>
</dbReference>
<dbReference type="STRING" id="1328759.A0A5C2S7H6"/>
<name>A0A5C2S7H6_9APHY</name>
<dbReference type="PANTHER" id="PTHR10622">
    <property type="entry name" value="HET DOMAIN-CONTAINING PROTEIN"/>
    <property type="match status" value="1"/>
</dbReference>
<evidence type="ECO:0000313" key="4">
    <source>
        <dbReference type="EMBL" id="RPD59712.1"/>
    </source>
</evidence>
<proteinExistence type="predicted"/>
<evidence type="ECO:0000259" key="3">
    <source>
        <dbReference type="Pfam" id="PF26640"/>
    </source>
</evidence>
<dbReference type="EMBL" id="ML122269">
    <property type="protein sequence ID" value="RPD59712.1"/>
    <property type="molecule type" value="Genomic_DNA"/>
</dbReference>
<feature type="domain" description="DUF8212" evidence="3">
    <location>
        <begin position="242"/>
        <end position="348"/>
    </location>
</feature>
<dbReference type="Pfam" id="PF26640">
    <property type="entry name" value="DUF8212"/>
    <property type="match status" value="1"/>
</dbReference>
<evidence type="ECO:0000313" key="5">
    <source>
        <dbReference type="Proteomes" id="UP000313359"/>
    </source>
</evidence>
<dbReference type="OrthoDB" id="674604at2759"/>
<dbReference type="AlphaFoldDB" id="A0A5C2S7H6"/>
<feature type="domain" description="Heterokaryon incompatibility" evidence="2">
    <location>
        <begin position="22"/>
        <end position="130"/>
    </location>
</feature>
<dbReference type="Pfam" id="PF06985">
    <property type="entry name" value="HET"/>
    <property type="match status" value="1"/>
</dbReference>
<feature type="compositionally biased region" description="Basic and acidic residues" evidence="1">
    <location>
        <begin position="647"/>
        <end position="679"/>
    </location>
</feature>
<feature type="compositionally biased region" description="Low complexity" evidence="1">
    <location>
        <begin position="546"/>
        <end position="569"/>
    </location>
</feature>
<dbReference type="Proteomes" id="UP000313359">
    <property type="component" value="Unassembled WGS sequence"/>
</dbReference>
<evidence type="ECO:0000259" key="2">
    <source>
        <dbReference type="Pfam" id="PF06985"/>
    </source>
</evidence>
<keyword evidence="5" id="KW-1185">Reference proteome</keyword>